<evidence type="ECO:0000256" key="3">
    <source>
        <dbReference type="ARBA" id="ARBA00022679"/>
    </source>
</evidence>
<dbReference type="PROSITE" id="PS50011">
    <property type="entry name" value="PROTEIN_KINASE_DOM"/>
    <property type="match status" value="1"/>
</dbReference>
<accession>A0A3B5L6N2</accession>
<dbReference type="Ensembl" id="ENSXCOT00000005498.1">
    <property type="protein sequence ID" value="ENSXCOP00000005436.1"/>
    <property type="gene ID" value="ENSXCOG00000004245.1"/>
</dbReference>
<reference evidence="16" key="1">
    <citation type="submission" date="2025-08" db="UniProtKB">
        <authorList>
            <consortium name="Ensembl"/>
        </authorList>
    </citation>
    <scope>IDENTIFICATION</scope>
</reference>
<evidence type="ECO:0000256" key="2">
    <source>
        <dbReference type="ARBA" id="ARBA00022553"/>
    </source>
</evidence>
<dbReference type="PANTHER" id="PTHR48013:SF15">
    <property type="entry name" value="DUAL SPECIFICITY MITOGEN-ACTIVATED PROTEIN KINASE KINASE 4"/>
    <property type="match status" value="1"/>
</dbReference>
<feature type="region of interest" description="Disordered" evidence="14">
    <location>
        <begin position="14"/>
        <end position="55"/>
    </location>
</feature>
<dbReference type="GO" id="GO:0008545">
    <property type="term" value="F:JUN kinase kinase activity"/>
    <property type="evidence" value="ECO:0007669"/>
    <property type="project" value="TreeGrafter"/>
</dbReference>
<dbReference type="InterPro" id="IPR011009">
    <property type="entry name" value="Kinase-like_dom_sf"/>
</dbReference>
<keyword evidence="6 13" id="KW-0067">ATP-binding</keyword>
<evidence type="ECO:0000259" key="15">
    <source>
        <dbReference type="PROSITE" id="PS50011"/>
    </source>
</evidence>
<evidence type="ECO:0000256" key="1">
    <source>
        <dbReference type="ARBA" id="ARBA00022527"/>
    </source>
</evidence>
<dbReference type="PROSITE" id="PS00107">
    <property type="entry name" value="PROTEIN_KINASE_ATP"/>
    <property type="match status" value="1"/>
</dbReference>
<keyword evidence="4 13" id="KW-0547">Nucleotide-binding</keyword>
<keyword evidence="1" id="KW-0723">Serine/threonine-protein kinase</keyword>
<feature type="compositionally biased region" description="Low complexity" evidence="14">
    <location>
        <begin position="15"/>
        <end position="41"/>
    </location>
</feature>
<evidence type="ECO:0000313" key="17">
    <source>
        <dbReference type="Proteomes" id="UP000261380"/>
    </source>
</evidence>
<dbReference type="STRING" id="32473.ENSXCOP00000005436"/>
<keyword evidence="3" id="KW-0808">Transferase</keyword>
<feature type="binding site" evidence="13">
    <location>
        <position position="99"/>
    </location>
    <ligand>
        <name>ATP</name>
        <dbReference type="ChEBI" id="CHEBI:30616"/>
    </ligand>
</feature>
<evidence type="ECO:0000256" key="10">
    <source>
        <dbReference type="ARBA" id="ARBA00049014"/>
    </source>
</evidence>
<keyword evidence="2" id="KW-0597">Phosphoprotein</keyword>
<evidence type="ECO:0000256" key="5">
    <source>
        <dbReference type="ARBA" id="ARBA00022777"/>
    </source>
</evidence>
<dbReference type="SUPFAM" id="SSF56112">
    <property type="entry name" value="Protein kinase-like (PK-like)"/>
    <property type="match status" value="1"/>
</dbReference>
<dbReference type="FunFam" id="3.30.200.20:FF:000126">
    <property type="entry name" value="Dual specificity mitogen-activated protein kinase kinase 4"/>
    <property type="match status" value="1"/>
</dbReference>
<dbReference type="Gene3D" id="3.30.200.20">
    <property type="entry name" value="Phosphorylase Kinase, domain 1"/>
    <property type="match status" value="1"/>
</dbReference>
<dbReference type="InterPro" id="IPR017441">
    <property type="entry name" value="Protein_kinase_ATP_BS"/>
</dbReference>
<comment type="similarity">
    <text evidence="8">Belongs to the protein kinase superfamily. STE Ser/Thr protein kinase family. MAP kinase kinase subfamily.</text>
</comment>
<keyword evidence="7" id="KW-0829">Tyrosine-protein kinase</keyword>
<keyword evidence="5" id="KW-0418">Kinase</keyword>
<dbReference type="GO" id="GO:0004674">
    <property type="term" value="F:protein serine/threonine kinase activity"/>
    <property type="evidence" value="ECO:0007669"/>
    <property type="project" value="UniProtKB-KW"/>
</dbReference>
<evidence type="ECO:0000256" key="13">
    <source>
        <dbReference type="PROSITE-ProRule" id="PRU10141"/>
    </source>
</evidence>
<reference evidence="16" key="2">
    <citation type="submission" date="2025-09" db="UniProtKB">
        <authorList>
            <consortium name="Ensembl"/>
        </authorList>
    </citation>
    <scope>IDENTIFICATION</scope>
</reference>
<evidence type="ECO:0000256" key="6">
    <source>
        <dbReference type="ARBA" id="ARBA00022840"/>
    </source>
</evidence>
<dbReference type="InterPro" id="IPR000719">
    <property type="entry name" value="Prot_kinase_dom"/>
</dbReference>
<evidence type="ECO:0000313" key="16">
    <source>
        <dbReference type="Ensembl" id="ENSXCOP00000005436.1"/>
    </source>
</evidence>
<dbReference type="Pfam" id="PF00069">
    <property type="entry name" value="Pkinase"/>
    <property type="match status" value="1"/>
</dbReference>
<keyword evidence="17" id="KW-1185">Reference proteome</keyword>
<organism evidence="16 17">
    <name type="scientific">Xiphophorus couchianus</name>
    <name type="common">Monterrey platyfish</name>
    <dbReference type="NCBI Taxonomy" id="32473"/>
    <lineage>
        <taxon>Eukaryota</taxon>
        <taxon>Metazoa</taxon>
        <taxon>Chordata</taxon>
        <taxon>Craniata</taxon>
        <taxon>Vertebrata</taxon>
        <taxon>Euteleostomi</taxon>
        <taxon>Actinopterygii</taxon>
        <taxon>Neopterygii</taxon>
        <taxon>Teleostei</taxon>
        <taxon>Neoteleostei</taxon>
        <taxon>Acanthomorphata</taxon>
        <taxon>Ovalentaria</taxon>
        <taxon>Atherinomorphae</taxon>
        <taxon>Cyprinodontiformes</taxon>
        <taxon>Poeciliidae</taxon>
        <taxon>Poeciliinae</taxon>
        <taxon>Xiphophorus</taxon>
    </lineage>
</organism>
<dbReference type="GO" id="GO:0005524">
    <property type="term" value="F:ATP binding"/>
    <property type="evidence" value="ECO:0007669"/>
    <property type="project" value="UniProtKB-UniRule"/>
</dbReference>
<dbReference type="AlphaFoldDB" id="A0A3B5L6N2"/>
<dbReference type="GO" id="GO:0004713">
    <property type="term" value="F:protein tyrosine kinase activity"/>
    <property type="evidence" value="ECO:0007669"/>
    <property type="project" value="UniProtKB-KW"/>
</dbReference>
<comment type="catalytic activity">
    <reaction evidence="10">
        <text>L-seryl-[protein] + ATP = O-phospho-L-seryl-[protein] + ADP + H(+)</text>
        <dbReference type="Rhea" id="RHEA:17989"/>
        <dbReference type="Rhea" id="RHEA-COMP:9863"/>
        <dbReference type="Rhea" id="RHEA-COMP:11604"/>
        <dbReference type="ChEBI" id="CHEBI:15378"/>
        <dbReference type="ChEBI" id="CHEBI:29999"/>
        <dbReference type="ChEBI" id="CHEBI:30616"/>
        <dbReference type="ChEBI" id="CHEBI:83421"/>
        <dbReference type="ChEBI" id="CHEBI:456216"/>
        <dbReference type="EC" id="2.7.12.2"/>
    </reaction>
</comment>
<name>A0A3B5L6N2_9TELE</name>
<evidence type="ECO:0000256" key="7">
    <source>
        <dbReference type="ARBA" id="ARBA00023137"/>
    </source>
</evidence>
<sequence>TQQWRLLVQTVQRQAAATAAATRDPSRTTTSSRSSPSPSTPERLRTHSIESSGKLKISPEQHWDFTAEDLKDLGEIGRGAYGSVNKMVHKPSNMIMAVKRIRSTVDEKEQKQLLMDLDVVMRSSDCPYIVQFYGALFREGDCWICMELMATSLDKFYKFVYGSLDDVIPEEILGKITLAVSLFLCFIVCFH</sequence>
<evidence type="ECO:0000256" key="9">
    <source>
        <dbReference type="ARBA" id="ARBA00038999"/>
    </source>
</evidence>
<evidence type="ECO:0000256" key="8">
    <source>
        <dbReference type="ARBA" id="ARBA00038035"/>
    </source>
</evidence>
<dbReference type="EC" id="2.7.12.2" evidence="9"/>
<comment type="catalytic activity">
    <reaction evidence="12">
        <text>L-tyrosyl-[protein] + ATP = O-phospho-L-tyrosyl-[protein] + ADP + H(+)</text>
        <dbReference type="Rhea" id="RHEA:10596"/>
        <dbReference type="Rhea" id="RHEA-COMP:10136"/>
        <dbReference type="Rhea" id="RHEA-COMP:20101"/>
        <dbReference type="ChEBI" id="CHEBI:15378"/>
        <dbReference type="ChEBI" id="CHEBI:30616"/>
        <dbReference type="ChEBI" id="CHEBI:46858"/>
        <dbReference type="ChEBI" id="CHEBI:61978"/>
        <dbReference type="ChEBI" id="CHEBI:456216"/>
        <dbReference type="EC" id="2.7.12.2"/>
    </reaction>
</comment>
<evidence type="ECO:0000256" key="4">
    <source>
        <dbReference type="ARBA" id="ARBA00022741"/>
    </source>
</evidence>
<comment type="catalytic activity">
    <reaction evidence="11">
        <text>L-threonyl-[protein] + ATP = O-phospho-L-threonyl-[protein] + ADP + H(+)</text>
        <dbReference type="Rhea" id="RHEA:46608"/>
        <dbReference type="Rhea" id="RHEA-COMP:11060"/>
        <dbReference type="Rhea" id="RHEA-COMP:11605"/>
        <dbReference type="ChEBI" id="CHEBI:15378"/>
        <dbReference type="ChEBI" id="CHEBI:30013"/>
        <dbReference type="ChEBI" id="CHEBI:30616"/>
        <dbReference type="ChEBI" id="CHEBI:61977"/>
        <dbReference type="ChEBI" id="CHEBI:456216"/>
        <dbReference type="EC" id="2.7.12.2"/>
    </reaction>
</comment>
<feature type="domain" description="Protein kinase" evidence="15">
    <location>
        <begin position="70"/>
        <end position="191"/>
    </location>
</feature>
<protein>
    <recommendedName>
        <fullName evidence="9">mitogen-activated protein kinase kinase</fullName>
        <ecNumber evidence="9">2.7.12.2</ecNumber>
    </recommendedName>
</protein>
<dbReference type="Proteomes" id="UP000261380">
    <property type="component" value="Unplaced"/>
</dbReference>
<proteinExistence type="inferred from homology"/>
<evidence type="ECO:0000256" key="12">
    <source>
        <dbReference type="ARBA" id="ARBA00051693"/>
    </source>
</evidence>
<dbReference type="GeneTree" id="ENSGT00940000154744"/>
<evidence type="ECO:0000256" key="11">
    <source>
        <dbReference type="ARBA" id="ARBA00049299"/>
    </source>
</evidence>
<evidence type="ECO:0000256" key="14">
    <source>
        <dbReference type="SAM" id="MobiDB-lite"/>
    </source>
</evidence>
<dbReference type="PANTHER" id="PTHR48013">
    <property type="entry name" value="DUAL SPECIFICITY MITOGEN-ACTIVATED PROTEIN KINASE KINASE 5-RELATED"/>
    <property type="match status" value="1"/>
</dbReference>